<dbReference type="InterPro" id="IPR010201">
    <property type="entry name" value="HflK"/>
</dbReference>
<name>A0ABM8ZWA1_9VIBR</name>
<feature type="region of interest" description="Disordered" evidence="7">
    <location>
        <begin position="1"/>
        <end position="31"/>
    </location>
</feature>
<evidence type="ECO:0000259" key="8">
    <source>
        <dbReference type="SMART" id="SM00244"/>
    </source>
</evidence>
<feature type="compositionally biased region" description="Low complexity" evidence="7">
    <location>
        <begin position="1"/>
        <end position="12"/>
    </location>
</feature>
<evidence type="ECO:0000256" key="1">
    <source>
        <dbReference type="ARBA" id="ARBA00004167"/>
    </source>
</evidence>
<dbReference type="SUPFAM" id="SSF117892">
    <property type="entry name" value="Band 7/SPFH domain"/>
    <property type="match status" value="1"/>
</dbReference>
<protein>
    <recommendedName>
        <fullName evidence="6">Protein HflK</fullName>
    </recommendedName>
</protein>
<keyword evidence="4 6" id="KW-1133">Transmembrane helix</keyword>
<reference evidence="9" key="1">
    <citation type="submission" date="2021-11" db="EMBL/GenBank/DDBJ databases">
        <authorList>
            <person name="Rodrigo-Torres L."/>
            <person name="Arahal R. D."/>
            <person name="Lucena T."/>
        </authorList>
    </citation>
    <scope>NUCLEOTIDE SEQUENCE</scope>
    <source>
        <strain evidence="9">CECT 7929</strain>
    </source>
</reference>
<comment type="caution">
    <text evidence="9">The sequence shown here is derived from an EMBL/GenBank/DDBJ whole genome shotgun (WGS) entry which is preliminary data.</text>
</comment>
<comment type="function">
    <text evidence="6">HflC and HflK could encode or regulate a protease.</text>
</comment>
<feature type="compositionally biased region" description="Basic and acidic residues" evidence="7">
    <location>
        <begin position="13"/>
        <end position="25"/>
    </location>
</feature>
<dbReference type="InterPro" id="IPR036013">
    <property type="entry name" value="Band_7/SPFH_dom_sf"/>
</dbReference>
<feature type="transmembrane region" description="Helical" evidence="6">
    <location>
        <begin position="61"/>
        <end position="83"/>
    </location>
</feature>
<keyword evidence="10" id="KW-1185">Reference proteome</keyword>
<proteinExistence type="inferred from homology"/>
<dbReference type="GO" id="GO:0006508">
    <property type="term" value="P:proteolysis"/>
    <property type="evidence" value="ECO:0007669"/>
    <property type="project" value="UniProtKB-KW"/>
</dbReference>
<evidence type="ECO:0000256" key="7">
    <source>
        <dbReference type="SAM" id="MobiDB-lite"/>
    </source>
</evidence>
<gene>
    <name evidence="9" type="primary">hflK</name>
    <name evidence="9" type="ORF">VST7929_02556</name>
</gene>
<comment type="subunit">
    <text evidence="6">HflC and HflK may interact to form a multimeric complex.</text>
</comment>
<dbReference type="InterPro" id="IPR050710">
    <property type="entry name" value="Band7/mec-2_domain"/>
</dbReference>
<dbReference type="InterPro" id="IPR020980">
    <property type="entry name" value="Membrane_HflK_N"/>
</dbReference>
<evidence type="ECO:0000256" key="5">
    <source>
        <dbReference type="ARBA" id="ARBA00023136"/>
    </source>
</evidence>
<comment type="subcellular location">
    <subcellularLocation>
        <location evidence="1">Membrane</location>
        <topology evidence="1">Single-pass membrane protein</topology>
    </subcellularLocation>
</comment>
<keyword evidence="9" id="KW-0645">Protease</keyword>
<dbReference type="Pfam" id="PF12221">
    <property type="entry name" value="HflK_N"/>
    <property type="match status" value="1"/>
</dbReference>
<dbReference type="EMBL" id="CAKLDI010000001">
    <property type="protein sequence ID" value="CAH0534611.1"/>
    <property type="molecule type" value="Genomic_DNA"/>
</dbReference>
<dbReference type="PANTHER" id="PTHR43327">
    <property type="entry name" value="STOMATIN-LIKE PROTEIN 2, MITOCHONDRIAL"/>
    <property type="match status" value="1"/>
</dbReference>
<dbReference type="GO" id="GO:0008233">
    <property type="term" value="F:peptidase activity"/>
    <property type="evidence" value="ECO:0007669"/>
    <property type="project" value="UniProtKB-KW"/>
</dbReference>
<keyword evidence="3 6" id="KW-0812">Transmembrane</keyword>
<sequence length="399" mass="44583">MAWNEPGNNNNDPGKDPWKNNRGGRDQGPPDLDEFFSNLSRKFGGLFGGGNKRGGRQSGGAGMGGIAALFGVALVVWGLFGFYTVGEAERGVVTRFGAYKETVMPGLNWRPLWIDDVTKVNISEIRSLHVGPANQQRVRPSELMLTKDENVVVIGMTVQYKVVTPRDYLYNVTNADDSLRQATDSALRAVIGDNTMDDIITKERQKIRDNTLITINDIIKPYNMGLEIIDVSFEAARPPAEVQEAFDDAIKAREDEQQVQDLAKAYRNKVVPEAEGTAERVRREADAYAERIVNGAQGDVQRFVKLLPEYRQAPEVTRERLYLETMERIYARTSKVLIDAKASGNLLYMPLDQMMKQEQHTAVKPQHGVLPKPTPSVHHTSPAPVTQVQQSTSTQPRRY</sequence>
<dbReference type="Gene3D" id="3.30.479.30">
    <property type="entry name" value="Band 7 domain"/>
    <property type="match status" value="1"/>
</dbReference>
<dbReference type="RefSeq" id="WP_237467516.1">
    <property type="nucleotide sequence ID" value="NZ_CAKLDI010000001.1"/>
</dbReference>
<evidence type="ECO:0000313" key="9">
    <source>
        <dbReference type="EMBL" id="CAH0534611.1"/>
    </source>
</evidence>
<dbReference type="CDD" id="cd03404">
    <property type="entry name" value="SPFH_HflK"/>
    <property type="match status" value="1"/>
</dbReference>
<evidence type="ECO:0000256" key="3">
    <source>
        <dbReference type="ARBA" id="ARBA00022692"/>
    </source>
</evidence>
<keyword evidence="5 6" id="KW-0472">Membrane</keyword>
<feature type="domain" description="Band 7" evidence="8">
    <location>
        <begin position="80"/>
        <end position="250"/>
    </location>
</feature>
<keyword evidence="9" id="KW-0378">Hydrolase</keyword>
<feature type="region of interest" description="Disordered" evidence="7">
    <location>
        <begin position="358"/>
        <end position="399"/>
    </location>
</feature>
<dbReference type="NCBIfam" id="TIGR01933">
    <property type="entry name" value="hflK"/>
    <property type="match status" value="1"/>
</dbReference>
<organism evidence="9 10">
    <name type="scientific">Vibrio stylophorae</name>
    <dbReference type="NCBI Taxonomy" id="659351"/>
    <lineage>
        <taxon>Bacteria</taxon>
        <taxon>Pseudomonadati</taxon>
        <taxon>Pseudomonadota</taxon>
        <taxon>Gammaproteobacteria</taxon>
        <taxon>Vibrionales</taxon>
        <taxon>Vibrionaceae</taxon>
        <taxon>Vibrio</taxon>
    </lineage>
</organism>
<evidence type="ECO:0000256" key="6">
    <source>
        <dbReference type="RuleBase" id="RU364113"/>
    </source>
</evidence>
<dbReference type="InterPro" id="IPR001107">
    <property type="entry name" value="Band_7"/>
</dbReference>
<evidence type="ECO:0000256" key="2">
    <source>
        <dbReference type="ARBA" id="ARBA00006971"/>
    </source>
</evidence>
<feature type="compositionally biased region" description="Low complexity" evidence="7">
    <location>
        <begin position="385"/>
        <end position="399"/>
    </location>
</feature>
<comment type="similarity">
    <text evidence="2 6">Belongs to the band 7/mec-2 family. HflK subfamily.</text>
</comment>
<dbReference type="Pfam" id="PF01145">
    <property type="entry name" value="Band_7"/>
    <property type="match status" value="1"/>
</dbReference>
<dbReference type="Proteomes" id="UP000838672">
    <property type="component" value="Unassembled WGS sequence"/>
</dbReference>
<dbReference type="SMART" id="SM00244">
    <property type="entry name" value="PHB"/>
    <property type="match status" value="1"/>
</dbReference>
<evidence type="ECO:0000313" key="10">
    <source>
        <dbReference type="Proteomes" id="UP000838672"/>
    </source>
</evidence>
<accession>A0ABM8ZWA1</accession>
<dbReference type="PANTHER" id="PTHR43327:SF2">
    <property type="entry name" value="MODULATOR OF FTSH PROTEASE HFLK"/>
    <property type="match status" value="1"/>
</dbReference>
<evidence type="ECO:0000256" key="4">
    <source>
        <dbReference type="ARBA" id="ARBA00022989"/>
    </source>
</evidence>